<feature type="transmembrane region" description="Helical" evidence="6">
    <location>
        <begin position="572"/>
        <end position="590"/>
    </location>
</feature>
<evidence type="ECO:0000256" key="1">
    <source>
        <dbReference type="ARBA" id="ARBA00004141"/>
    </source>
</evidence>
<dbReference type="Pfam" id="PF20877">
    <property type="entry name" value="Anoctamin_N"/>
    <property type="match status" value="1"/>
</dbReference>
<dbReference type="GO" id="GO:0016020">
    <property type="term" value="C:membrane"/>
    <property type="evidence" value="ECO:0007669"/>
    <property type="project" value="UniProtKB-SubCell"/>
</dbReference>
<feature type="domain" description="Anoctamin alpha-beta plait" evidence="8">
    <location>
        <begin position="14"/>
        <end position="139"/>
    </location>
</feature>
<evidence type="ECO:0000259" key="7">
    <source>
        <dbReference type="Pfam" id="PF04547"/>
    </source>
</evidence>
<evidence type="ECO:0008006" key="11">
    <source>
        <dbReference type="Google" id="ProtNLM"/>
    </source>
</evidence>
<comment type="caution">
    <text evidence="9">The sequence shown here is derived from an EMBL/GenBank/DDBJ whole genome shotgun (WGS) entry which is preliminary data.</text>
</comment>
<keyword evidence="4 6" id="KW-0472">Membrane</keyword>
<dbReference type="GO" id="GO:0005254">
    <property type="term" value="F:chloride channel activity"/>
    <property type="evidence" value="ECO:0007669"/>
    <property type="project" value="TreeGrafter"/>
</dbReference>
<dbReference type="PANTHER" id="PTHR12308:SF73">
    <property type="entry name" value="ANOCTAMIN"/>
    <property type="match status" value="1"/>
</dbReference>
<proteinExistence type="predicted"/>
<evidence type="ECO:0000256" key="4">
    <source>
        <dbReference type="ARBA" id="ARBA00023136"/>
    </source>
</evidence>
<evidence type="ECO:0000313" key="10">
    <source>
        <dbReference type="Proteomes" id="UP000664169"/>
    </source>
</evidence>
<dbReference type="InterPro" id="IPR049452">
    <property type="entry name" value="Anoctamin_TM"/>
</dbReference>
<keyword evidence="10" id="KW-1185">Reference proteome</keyword>
<dbReference type="AlphaFoldDB" id="A0A8H3EQP6"/>
<evidence type="ECO:0000313" key="9">
    <source>
        <dbReference type="EMBL" id="CAF9909930.1"/>
    </source>
</evidence>
<feature type="transmembrane region" description="Helical" evidence="6">
    <location>
        <begin position="214"/>
        <end position="230"/>
    </location>
</feature>
<accession>A0A8H3EQP6</accession>
<keyword evidence="2 6" id="KW-0812">Transmembrane</keyword>
<sequence length="726" mass="82263">MARAESKAVHDNLNVDYVINYRFLDTSKSEAQKDLERLVQALARVGLQVTVRAGENCSLLIFVKAADGERFENEIYKQRVKDWLHGLRAAQPDRETKDVLNQAPATDAERHRVVHHLITTSVSDGGAGINVGSTDWKHVEAIFPLHDHSFNKYWMTKWATTTFLKAEDLDEIRDRFGEKVAFYFAFTQSYFTFLIFPAAFGFSAWVLLGGYSPVYAIVNSLWCITFVEYWKHQEIDLGIRWGVRGVSDIQEKRREFKYETQVKDPVTGESKEVFPAFKRLGRQALAIPFALLAILALGTIIVTCFSIEIFISEVYTGPFKNVLVYLPTILLTTFVPTMSTFLTQIATKINDYENYETAEGYKTALTAKIFILNFITSYLGIFLTAFIYVPFAGPLVPYLDVFHVTARPFAQNEKQLKVPKPGAFSINPNRLKNQVIYFAITAQVVNFFLETVVPYVKRKGTKKYQSMKAERAAGKGGTFDAALNDHAEESEFLTRCRSEVDLPDYDVTDDLREMVVQFGYLALFSVVWPLVPVCYFVNNWIELRSDAFKICLETRRPTPFRSDGIGPWLDSLSFLTWVGSLTSAAIVYLFSNGGSGPDGSPATIKGWALLLTMFFSEHIYLIVRLAVGAALSKLDSPGMNKERAERYLVRKRYLQEQFGDNAMELPPRSTEKITRESLEDDARASSLGTATPASRFWSRQRGWEESVQIGESLIDKMTAIDNKKTQ</sequence>
<evidence type="ECO:0000256" key="3">
    <source>
        <dbReference type="ARBA" id="ARBA00022989"/>
    </source>
</evidence>
<feature type="transmembrane region" description="Helical" evidence="6">
    <location>
        <begin position="285"/>
        <end position="311"/>
    </location>
</feature>
<feature type="transmembrane region" description="Helical" evidence="6">
    <location>
        <begin position="180"/>
        <end position="208"/>
    </location>
</feature>
<feature type="transmembrane region" description="Helical" evidence="6">
    <location>
        <begin position="518"/>
        <end position="538"/>
    </location>
</feature>
<feature type="region of interest" description="Disordered" evidence="5">
    <location>
        <begin position="664"/>
        <end position="693"/>
    </location>
</feature>
<evidence type="ECO:0000256" key="6">
    <source>
        <dbReference type="SAM" id="Phobius"/>
    </source>
</evidence>
<gene>
    <name evidence="9" type="ORF">GOMPHAMPRED_006905</name>
</gene>
<dbReference type="OrthoDB" id="296386at2759"/>
<reference evidence="9" key="1">
    <citation type="submission" date="2021-03" db="EMBL/GenBank/DDBJ databases">
        <authorList>
            <person name="Tagirdzhanova G."/>
        </authorList>
    </citation>
    <scope>NUCLEOTIDE SEQUENCE</scope>
</reference>
<feature type="transmembrane region" description="Helical" evidence="6">
    <location>
        <begin position="370"/>
        <end position="391"/>
    </location>
</feature>
<organism evidence="9 10">
    <name type="scientific">Gomphillus americanus</name>
    <dbReference type="NCBI Taxonomy" id="1940652"/>
    <lineage>
        <taxon>Eukaryota</taxon>
        <taxon>Fungi</taxon>
        <taxon>Dikarya</taxon>
        <taxon>Ascomycota</taxon>
        <taxon>Pezizomycotina</taxon>
        <taxon>Lecanoromycetes</taxon>
        <taxon>OSLEUM clade</taxon>
        <taxon>Ostropomycetidae</taxon>
        <taxon>Ostropales</taxon>
        <taxon>Graphidaceae</taxon>
        <taxon>Gomphilloideae</taxon>
        <taxon>Gomphillus</taxon>
    </lineage>
</organism>
<feature type="compositionally biased region" description="Basic and acidic residues" evidence="5">
    <location>
        <begin position="669"/>
        <end position="683"/>
    </location>
</feature>
<dbReference type="GO" id="GO:0032541">
    <property type="term" value="C:cortical endoplasmic reticulum"/>
    <property type="evidence" value="ECO:0007669"/>
    <property type="project" value="TreeGrafter"/>
</dbReference>
<evidence type="ECO:0000256" key="5">
    <source>
        <dbReference type="SAM" id="MobiDB-lite"/>
    </source>
</evidence>
<name>A0A8H3EQP6_9LECA</name>
<dbReference type="InterPro" id="IPR007632">
    <property type="entry name" value="Anoctamin"/>
</dbReference>
<feature type="transmembrane region" description="Helical" evidence="6">
    <location>
        <begin position="602"/>
        <end position="623"/>
    </location>
</feature>
<comment type="subcellular location">
    <subcellularLocation>
        <location evidence="1">Membrane</location>
        <topology evidence="1">Multi-pass membrane protein</topology>
    </subcellularLocation>
</comment>
<evidence type="ECO:0000256" key="2">
    <source>
        <dbReference type="ARBA" id="ARBA00022692"/>
    </source>
</evidence>
<dbReference type="Proteomes" id="UP000664169">
    <property type="component" value="Unassembled WGS sequence"/>
</dbReference>
<feature type="transmembrane region" description="Helical" evidence="6">
    <location>
        <begin position="323"/>
        <end position="342"/>
    </location>
</feature>
<feature type="transmembrane region" description="Helical" evidence="6">
    <location>
        <begin position="435"/>
        <end position="456"/>
    </location>
</feature>
<evidence type="ECO:0000259" key="8">
    <source>
        <dbReference type="Pfam" id="PF20877"/>
    </source>
</evidence>
<dbReference type="PANTHER" id="PTHR12308">
    <property type="entry name" value="ANOCTAMIN"/>
    <property type="match status" value="1"/>
</dbReference>
<dbReference type="Pfam" id="PF04547">
    <property type="entry name" value="Anoctamin"/>
    <property type="match status" value="1"/>
</dbReference>
<dbReference type="EMBL" id="CAJPDQ010000005">
    <property type="protein sequence ID" value="CAF9909930.1"/>
    <property type="molecule type" value="Genomic_DNA"/>
</dbReference>
<protein>
    <recommendedName>
        <fullName evidence="11">Plasma membrane channel protein</fullName>
    </recommendedName>
</protein>
<dbReference type="InterPro" id="IPR049456">
    <property type="entry name" value="Anoctamin_N_fung"/>
</dbReference>
<feature type="domain" description="Anoctamin transmembrane" evidence="7">
    <location>
        <begin position="172"/>
        <end position="645"/>
    </location>
</feature>
<keyword evidence="3 6" id="KW-1133">Transmembrane helix</keyword>